<dbReference type="InterPro" id="IPR051013">
    <property type="entry name" value="MBL_superfamily_lactonases"/>
</dbReference>
<evidence type="ECO:0000259" key="5">
    <source>
        <dbReference type="Pfam" id="PF00753"/>
    </source>
</evidence>
<comment type="similarity">
    <text evidence="1">Belongs to the metallo-beta-lactamase superfamily.</text>
</comment>
<proteinExistence type="inferred from homology"/>
<evidence type="ECO:0000256" key="3">
    <source>
        <dbReference type="ARBA" id="ARBA00022801"/>
    </source>
</evidence>
<evidence type="ECO:0000256" key="2">
    <source>
        <dbReference type="ARBA" id="ARBA00022723"/>
    </source>
</evidence>
<dbReference type="InterPro" id="IPR001279">
    <property type="entry name" value="Metallo-B-lactamas"/>
</dbReference>
<dbReference type="Proteomes" id="UP001140560">
    <property type="component" value="Unassembled WGS sequence"/>
</dbReference>
<protein>
    <recommendedName>
        <fullName evidence="5">Metallo-beta-lactamase domain-containing protein</fullName>
    </recommendedName>
</protein>
<keyword evidence="2" id="KW-0479">Metal-binding</keyword>
<dbReference type="SUPFAM" id="SSF56281">
    <property type="entry name" value="Metallo-hydrolase/oxidoreductase"/>
    <property type="match status" value="1"/>
</dbReference>
<evidence type="ECO:0000313" key="7">
    <source>
        <dbReference type="Proteomes" id="UP001140560"/>
    </source>
</evidence>
<dbReference type="GO" id="GO:0016787">
    <property type="term" value="F:hydrolase activity"/>
    <property type="evidence" value="ECO:0007669"/>
    <property type="project" value="UniProtKB-KW"/>
</dbReference>
<dbReference type="OrthoDB" id="10250730at2759"/>
<dbReference type="PANTHER" id="PTHR42978:SF5">
    <property type="entry name" value="METALLO-BETA-LACTAMASE DOMAIN-CONTAINING PROTEIN"/>
    <property type="match status" value="1"/>
</dbReference>
<keyword evidence="4" id="KW-0862">Zinc</keyword>
<dbReference type="Pfam" id="PF00753">
    <property type="entry name" value="Lactamase_B"/>
    <property type="match status" value="1"/>
</dbReference>
<evidence type="ECO:0000256" key="4">
    <source>
        <dbReference type="ARBA" id="ARBA00022833"/>
    </source>
</evidence>
<name>A0A9W8YF49_9PLEO</name>
<keyword evidence="7" id="KW-1185">Reference proteome</keyword>
<dbReference type="InterPro" id="IPR036866">
    <property type="entry name" value="RibonucZ/Hydroxyglut_hydro"/>
</dbReference>
<keyword evidence="3" id="KW-0378">Hydrolase</keyword>
<dbReference type="Gene3D" id="3.60.15.10">
    <property type="entry name" value="Ribonuclease Z/Hydroxyacylglutathione hydrolase-like"/>
    <property type="match status" value="1"/>
</dbReference>
<evidence type="ECO:0000256" key="1">
    <source>
        <dbReference type="ARBA" id="ARBA00007749"/>
    </source>
</evidence>
<evidence type="ECO:0000313" key="6">
    <source>
        <dbReference type="EMBL" id="KAJ4375860.1"/>
    </source>
</evidence>
<dbReference type="EMBL" id="JAPEUY010000002">
    <property type="protein sequence ID" value="KAJ4375860.1"/>
    <property type="molecule type" value="Genomic_DNA"/>
</dbReference>
<dbReference type="PANTHER" id="PTHR42978">
    <property type="entry name" value="QUORUM-QUENCHING LACTONASE YTNP-RELATED-RELATED"/>
    <property type="match status" value="1"/>
</dbReference>
<reference evidence="6" key="1">
    <citation type="submission" date="2022-10" db="EMBL/GenBank/DDBJ databases">
        <title>Tapping the CABI collections for fungal endophytes: first genome assemblies for Collariella, Neodidymelliopsis, Ascochyta clinopodiicola, Didymella pomorum, Didymosphaeria variabile, Neocosmospora piperis and Neocucurbitaria cava.</title>
        <authorList>
            <person name="Hill R."/>
        </authorList>
    </citation>
    <scope>NUCLEOTIDE SEQUENCE</scope>
    <source>
        <strain evidence="6">IMI 356814</strain>
    </source>
</reference>
<dbReference type="AlphaFoldDB" id="A0A9W8YF49"/>
<sequence>MGSRKDWWNLPPVVVEAIEAKGVPGIRIDKDISEILSTGEVDPKTIDAVVWSHYHWDHVGNIQRFPLSTDIVVGSGFKKSFTPGYPTNSASPFYDADFEGRTIQEISFAGDQILKIGQLQAFDYFGDQSCGDISHFPGTYRPTNHVPMPETIPSETKLDHRIPQPCPCTLFTACHPRGPLKARSTPYYDPSTSEESWYDDAAEAKISIEGMAEFDADENVFVAIAHDPALQEVCEQFPHATMNQWKSKQWKLQSHWNFLNELPLGGQPGRPKLVDGRFRDGVRVG</sequence>
<dbReference type="GO" id="GO:0046872">
    <property type="term" value="F:metal ion binding"/>
    <property type="evidence" value="ECO:0007669"/>
    <property type="project" value="UniProtKB-KW"/>
</dbReference>
<gene>
    <name evidence="6" type="ORF">N0V83_001138</name>
</gene>
<accession>A0A9W8YF49</accession>
<organism evidence="6 7">
    <name type="scientific">Neocucurbitaria cava</name>
    <dbReference type="NCBI Taxonomy" id="798079"/>
    <lineage>
        <taxon>Eukaryota</taxon>
        <taxon>Fungi</taxon>
        <taxon>Dikarya</taxon>
        <taxon>Ascomycota</taxon>
        <taxon>Pezizomycotina</taxon>
        <taxon>Dothideomycetes</taxon>
        <taxon>Pleosporomycetidae</taxon>
        <taxon>Pleosporales</taxon>
        <taxon>Pleosporineae</taxon>
        <taxon>Cucurbitariaceae</taxon>
        <taxon>Neocucurbitaria</taxon>
    </lineage>
</organism>
<feature type="domain" description="Metallo-beta-lactamase" evidence="5">
    <location>
        <begin position="36"/>
        <end position="74"/>
    </location>
</feature>
<comment type="caution">
    <text evidence="6">The sequence shown here is derived from an EMBL/GenBank/DDBJ whole genome shotgun (WGS) entry which is preliminary data.</text>
</comment>